<dbReference type="InterPro" id="IPR026284">
    <property type="entry name" value="A2MG_proteobact"/>
</dbReference>
<dbReference type="InterPro" id="IPR008930">
    <property type="entry name" value="Terpenoid_cyclase/PrenylTrfase"/>
</dbReference>
<proteinExistence type="inferred from homology"/>
<dbReference type="Pfam" id="PF07678">
    <property type="entry name" value="TED_complement"/>
    <property type="match status" value="1"/>
</dbReference>
<keyword evidence="4" id="KW-1015">Disulfide bond</keyword>
<dbReference type="PANTHER" id="PTHR40094:SF1">
    <property type="entry name" value="UBIQUITIN DOMAIN-CONTAINING PROTEIN"/>
    <property type="match status" value="1"/>
</dbReference>
<protein>
    <recommendedName>
        <fullName evidence="5">Apple domain-containing protein</fullName>
    </recommendedName>
</protein>
<dbReference type="Pfam" id="PF00207">
    <property type="entry name" value="A2M"/>
    <property type="match status" value="1"/>
</dbReference>
<dbReference type="Pfam" id="PF17973">
    <property type="entry name" value="bMG10"/>
    <property type="match status" value="1"/>
</dbReference>
<keyword evidence="7" id="KW-1185">Reference proteome</keyword>
<sequence length="1855" mass="199865">MFLRATNLLSHFSKADQPHRKTSARWRSVLALAAVSAALLGADALSTASAQQSGKDRRIVTIDDADFFGSDYRTVKNVDLDGCKLACLGDNQCRAFTFNTSAGWCFLKSDYGQLQSFGGAIAGRVVEVAQSRPSQEADRKAELTFLNKPQFEAATTYARKVEKNGDPGGRTVEQLRDEAAQALSSRSFSTAESRLMSLLSLAPSDLEAWQGMVVALVQQNPDDWNERVRLRRDAISASINAYLRSIEPNERARSLDLLGTALSNESLWKVAIKSWRASLALNDSTAVRSRYEDAVNKYGFRIVDHQVDSDAAAPRICIILSDTLPKGEDMSPYVSVTGKGSVSVETGDAQVCVDGVQHGERYQVTVRSGLPAADGEVLEKSSDLTVYVRDRSPAVHFLGRAYVLPSGGEPTIPVVSVNTSKVKAEVFRIGDRSLASAIRDDRFLNQISNYGSEQITDEQGEKVWTGTVETENRLNDDVTTAIPFKDLGIEMKPGVYLMTARSELDKDEWGLMATQWFIVSDLGLTSLSAPDGVAVNVRSLNTAKALEGVTVRLVAINNEILGEAKSDSDGLARFAAGLTRGRGGMAPGLVIAETAEGDYSFLDLRKPAFDLSDRGVEGRPAPGPLDVFTWTDRGIYKGGETVHAQAMIRTAKAVSQEGLPLTFKIIRPDGVEHSRQVVQDQGLGGYVLDVPLASGTQQGVWSWEVYADPKGASLSQATFLVEDYQPERVDFALETEAKVFDRQAPTPISLEARFLYGSPASGQSLEGDVIVTPVRSLAARPGYVFGLADSETYPSRDSLPGGLTTDDEGKLSFNVTLPELQETTALYKGQLVARLVEAGGRYVERRLDLPVTADGPRVGIRPLFESGVDEGGQAEFQVILVDAEGKTIAADGLAWSLSKINRRYQWYRSDGSWSYEPITSVSRVANGKLDLGAGEPARLALPVEWGRYRLEIQARGDMPTATSVEFSAGWYSADATSETPDYLDVGLDKKTYRAGETAVLRLVSQEGGIALVNVVSGGLISSRTVTVDAGTAEVSLPVTDDWGAGAYVTASLYRPMDLAERRMPSRSVGLTWLQVEPGDRDLDVQLDTPDHILPSTTLDVPLRIANLKAGEEAYVTLAAVDVGILNLTGFEPPAPEDWYFGQRRLGAEMRDLYGQLIDRTVGTLGKVRSGGDGGAMRLNAPPPEEEPLALFSGLIKVDDEGKATVSFDIPAFNGKVRIMAVAWSAKGVGHGVADVEVRAPVVMTSSLPAFLAPSDTSRMQLEIDNVDGAAGSYDLTLSVEGQAELGEGAAEVRQLELEPGKKARVLVPLAAGTETGMATVYAALTAPDGSETVKRMSLPIKDTQPELTRRSLFSLNAGNSVTLDRDLYEGLRPGSVKVTVTAGGAARIDVAGLLDALDRYPYGCTEQTTSRALPLLYLNEVASAAGLGSDPEIRERVTKAIARVLANQSSNGSFGLWNSYGNDDPWLDAYVADFLTRAKEKGYSVPDLAFTQALDNLENQLSYASDFQNGGEAIAYGLYVLSRNGRASMGDLRYYLDAKLAQFATPLAKAQLAASLSLYGEQARAKTGFDAAIQALDMMPSRNYREDYGTPLRDSAGVLTYVAGSTAALEAEQKEASQIVQQEQEASKSYSTQDMAWLLMAAQELNAKAQATSLSVNGTMSDGRLVWSFDAASLENDGAVIQNQGSSASDLLVSVAGQPVTPEPAGGNDYTIERQLYDLDGNPVDPDAVPVNTRIAVVITVRALSEVPGRLMVVDRIPAGLAIDNPRLVRSGSIAALDWLTSVDQPEHAQFRNDSFEVAINESRMDGSEHSFVYLARAVTPGTYAHPPATVEDMYRPERHAIGETSQFTVLGPVR</sequence>
<dbReference type="InterPro" id="IPR000177">
    <property type="entry name" value="Apple"/>
</dbReference>
<dbReference type="PROSITE" id="PS50948">
    <property type="entry name" value="PAN"/>
    <property type="match status" value="1"/>
</dbReference>
<dbReference type="CDD" id="cd01100">
    <property type="entry name" value="APPLE_Factor_XI_like"/>
    <property type="match status" value="1"/>
</dbReference>
<evidence type="ECO:0000256" key="4">
    <source>
        <dbReference type="ARBA" id="ARBA00023157"/>
    </source>
</evidence>
<dbReference type="Proteomes" id="UP000186002">
    <property type="component" value="Unassembled WGS sequence"/>
</dbReference>
<dbReference type="Pfam" id="PF11974">
    <property type="entry name" value="bMG3"/>
    <property type="match status" value="1"/>
</dbReference>
<keyword evidence="3" id="KW-0677">Repeat</keyword>
<reference evidence="6 7" key="1">
    <citation type="submission" date="2016-11" db="EMBL/GenBank/DDBJ databases">
        <authorList>
            <person name="Jaros S."/>
            <person name="Januszkiewicz K."/>
            <person name="Wedrychowicz H."/>
        </authorList>
    </citation>
    <scope>NUCLEOTIDE SEQUENCE [LARGE SCALE GENOMIC DNA]</scope>
    <source>
        <strain evidence="6 7">DSM 22153</strain>
    </source>
</reference>
<dbReference type="InterPro" id="IPR041246">
    <property type="entry name" value="Bact_MG10"/>
</dbReference>
<feature type="domain" description="Apple" evidence="5">
    <location>
        <begin position="53"/>
        <end position="126"/>
    </location>
</feature>
<dbReference type="InterPro" id="IPR002890">
    <property type="entry name" value="MG2"/>
</dbReference>
<dbReference type="InterPro" id="IPR051802">
    <property type="entry name" value="YfhM-like"/>
</dbReference>
<dbReference type="Gene3D" id="3.50.4.10">
    <property type="entry name" value="Hepatocyte Growth Factor"/>
    <property type="match status" value="1"/>
</dbReference>
<dbReference type="EMBL" id="FRBW01000001">
    <property type="protein sequence ID" value="SHL69969.1"/>
    <property type="molecule type" value="Genomic_DNA"/>
</dbReference>
<name>A0A1M7CSY2_9HYPH</name>
<evidence type="ECO:0000313" key="7">
    <source>
        <dbReference type="Proteomes" id="UP000186002"/>
    </source>
</evidence>
<dbReference type="Pfam" id="PF14295">
    <property type="entry name" value="PAN_4"/>
    <property type="match status" value="1"/>
</dbReference>
<keyword evidence="2" id="KW-0732">Signal</keyword>
<dbReference type="SMART" id="SM01419">
    <property type="entry name" value="Thiol-ester_cl"/>
    <property type="match status" value="1"/>
</dbReference>
<dbReference type="InterPro" id="IPR011625">
    <property type="entry name" value="A2M_N_BRD"/>
</dbReference>
<dbReference type="InterPro" id="IPR041462">
    <property type="entry name" value="Bact_A2M_MG6"/>
</dbReference>
<dbReference type="InterPro" id="IPR003609">
    <property type="entry name" value="Pan_app"/>
</dbReference>
<dbReference type="Pfam" id="PF21142">
    <property type="entry name" value="A2M_bMG2"/>
    <property type="match status" value="1"/>
</dbReference>
<dbReference type="InterPro" id="IPR001599">
    <property type="entry name" value="Macroglobln_a2"/>
</dbReference>
<evidence type="ECO:0000256" key="3">
    <source>
        <dbReference type="ARBA" id="ARBA00022737"/>
    </source>
</evidence>
<dbReference type="GO" id="GO:0004866">
    <property type="term" value="F:endopeptidase inhibitor activity"/>
    <property type="evidence" value="ECO:0007669"/>
    <property type="project" value="InterPro"/>
</dbReference>
<dbReference type="PANTHER" id="PTHR40094">
    <property type="entry name" value="ALPHA-2-MACROGLOBULIN HOMOLOG"/>
    <property type="match status" value="1"/>
</dbReference>
<dbReference type="InterPro" id="IPR049120">
    <property type="entry name" value="A2M_bMG2"/>
</dbReference>
<dbReference type="SUPFAM" id="SSF48239">
    <property type="entry name" value="Terpenoid cyclases/Protein prenyltransferases"/>
    <property type="match status" value="1"/>
</dbReference>
<dbReference type="GO" id="GO:0005615">
    <property type="term" value="C:extracellular space"/>
    <property type="evidence" value="ECO:0007669"/>
    <property type="project" value="InterPro"/>
</dbReference>
<dbReference type="InterPro" id="IPR047565">
    <property type="entry name" value="Alpha-macroglob_thiol-ester_cl"/>
</dbReference>
<evidence type="ECO:0000313" key="6">
    <source>
        <dbReference type="EMBL" id="SHL69969.1"/>
    </source>
</evidence>
<comment type="similarity">
    <text evidence="1">Belongs to the protease inhibitor I39 (alpha-2-macroglobulin) family. Bacterial alpha-2-macroglobulin subfamily.</text>
</comment>
<evidence type="ECO:0000259" key="5">
    <source>
        <dbReference type="PROSITE" id="PS50948"/>
    </source>
</evidence>
<dbReference type="Pfam" id="PF07703">
    <property type="entry name" value="A2M_BRD"/>
    <property type="match status" value="1"/>
</dbReference>
<dbReference type="SMART" id="SM01359">
    <property type="entry name" value="A2M_N_2"/>
    <property type="match status" value="1"/>
</dbReference>
<dbReference type="Gene3D" id="1.50.10.20">
    <property type="match status" value="1"/>
</dbReference>
<dbReference type="SUPFAM" id="SSF57414">
    <property type="entry name" value="Hairpin loop containing domain-like"/>
    <property type="match status" value="1"/>
</dbReference>
<organism evidence="6 7">
    <name type="scientific">Roseibium suaedae</name>
    <dbReference type="NCBI Taxonomy" id="735517"/>
    <lineage>
        <taxon>Bacteria</taxon>
        <taxon>Pseudomonadati</taxon>
        <taxon>Pseudomonadota</taxon>
        <taxon>Alphaproteobacteria</taxon>
        <taxon>Hyphomicrobiales</taxon>
        <taxon>Stappiaceae</taxon>
        <taxon>Roseibium</taxon>
    </lineage>
</organism>
<accession>A0A1M7CSY2</accession>
<dbReference type="Pfam" id="PF17972">
    <property type="entry name" value="bMG5"/>
    <property type="match status" value="1"/>
</dbReference>
<dbReference type="OrthoDB" id="9767116at2"/>
<dbReference type="Pfam" id="PF01835">
    <property type="entry name" value="MG2"/>
    <property type="match status" value="1"/>
</dbReference>
<dbReference type="STRING" id="735517.SAMN05444272_1256"/>
<evidence type="ECO:0000256" key="1">
    <source>
        <dbReference type="ARBA" id="ARBA00010556"/>
    </source>
</evidence>
<dbReference type="InterPro" id="IPR041203">
    <property type="entry name" value="Bact_A2M_MG5"/>
</dbReference>
<dbReference type="SMART" id="SM01360">
    <property type="entry name" value="A2M"/>
    <property type="match status" value="1"/>
</dbReference>
<gene>
    <name evidence="6" type="ORF">SAMN05444272_1256</name>
</gene>
<dbReference type="InterPro" id="IPR021868">
    <property type="entry name" value="Alpha_2_Macroglob_MG3"/>
</dbReference>
<dbReference type="CDD" id="cd02891">
    <property type="entry name" value="A2M_like"/>
    <property type="match status" value="1"/>
</dbReference>
<dbReference type="GO" id="GO:0006508">
    <property type="term" value="P:proteolysis"/>
    <property type="evidence" value="ECO:0007669"/>
    <property type="project" value="InterPro"/>
</dbReference>
<dbReference type="RefSeq" id="WP_073010162.1">
    <property type="nucleotide sequence ID" value="NZ_FRBW01000001.1"/>
</dbReference>
<dbReference type="PIRSF" id="PIRSF038980">
    <property type="entry name" value="A2M_bac"/>
    <property type="match status" value="1"/>
</dbReference>
<dbReference type="Pfam" id="PF17962">
    <property type="entry name" value="bMG6"/>
    <property type="match status" value="1"/>
</dbReference>
<dbReference type="InterPro" id="IPR011626">
    <property type="entry name" value="Alpha-macroglobulin_TED"/>
</dbReference>
<evidence type="ECO:0000256" key="2">
    <source>
        <dbReference type="ARBA" id="ARBA00022729"/>
    </source>
</evidence>
<dbReference type="Gene3D" id="2.60.40.1930">
    <property type="match status" value="1"/>
</dbReference>